<feature type="domain" description="DNA methylase N-4/N-6" evidence="6">
    <location>
        <begin position="26"/>
        <end position="337"/>
    </location>
</feature>
<keyword evidence="2" id="KW-0489">Methyltransferase</keyword>
<dbReference type="PRINTS" id="PR00506">
    <property type="entry name" value="D21N6MTFRASE"/>
</dbReference>
<evidence type="ECO:0000256" key="3">
    <source>
        <dbReference type="ARBA" id="ARBA00022679"/>
    </source>
</evidence>
<dbReference type="InterPro" id="IPR002941">
    <property type="entry name" value="DNA_methylase_N4/N6"/>
</dbReference>
<dbReference type="PROSITE" id="PS00092">
    <property type="entry name" value="N6_MTASE"/>
    <property type="match status" value="1"/>
</dbReference>
<feature type="region of interest" description="Disordered" evidence="5">
    <location>
        <begin position="375"/>
        <end position="399"/>
    </location>
</feature>
<evidence type="ECO:0000313" key="8">
    <source>
        <dbReference type="Proteomes" id="UP001519290"/>
    </source>
</evidence>
<proteinExistence type="inferred from homology"/>
<evidence type="ECO:0000256" key="4">
    <source>
        <dbReference type="ARBA" id="ARBA00022691"/>
    </source>
</evidence>
<keyword evidence="3" id="KW-0808">Transferase</keyword>
<protein>
    <recommendedName>
        <fullName evidence="6">DNA methylase N-4/N-6 domain-containing protein</fullName>
    </recommendedName>
</protein>
<dbReference type="RefSeq" id="WP_209905280.1">
    <property type="nucleotide sequence ID" value="NZ_BAAAJW010000013.1"/>
</dbReference>
<dbReference type="InterPro" id="IPR002052">
    <property type="entry name" value="DNA_methylase_N6_adenine_CS"/>
</dbReference>
<dbReference type="Pfam" id="PF01555">
    <property type="entry name" value="N6_N4_Mtase"/>
    <property type="match status" value="1"/>
</dbReference>
<dbReference type="InterPro" id="IPR002295">
    <property type="entry name" value="N4/N6-MTase_EcoPI_Mod-like"/>
</dbReference>
<name>A0ABS4X7W3_9MICO</name>
<evidence type="ECO:0000259" key="6">
    <source>
        <dbReference type="Pfam" id="PF01555"/>
    </source>
</evidence>
<evidence type="ECO:0000256" key="5">
    <source>
        <dbReference type="SAM" id="MobiDB-lite"/>
    </source>
</evidence>
<dbReference type="InterPro" id="IPR029063">
    <property type="entry name" value="SAM-dependent_MTases_sf"/>
</dbReference>
<keyword evidence="8" id="KW-1185">Reference proteome</keyword>
<evidence type="ECO:0000313" key="7">
    <source>
        <dbReference type="EMBL" id="MBP2384436.1"/>
    </source>
</evidence>
<sequence length="399" mass="43712">MTTTAPHPVHIGDNLDVLPHLEGPFDLIYLDPPYNTGGRVVTGYTDRFEDWTGFMAPRLAHLPRLLAEHGIVIASIDDREIHHLRVLLDDVLGAGNHVGTVVWDGSTINSSHLLSVSHDYLVIYAKNHAALKASGTMWRQPRDDAQAMLDAAATAWRTAAGDRAVAQQRFRAWLTPRRSSLPRGLTEYDRIDETGALYRVGDPGAPSVQASRSFRELTHPRTELPCPVPKRGWRMNDASMDRMLETGLIEFGPDHTTQPKLKRMLADNATAVPRSVFRQEREGARHLAGIDGVGEFPFPKDLAVLARWFDTVTGPDARILDPFLGSGTSIEVAMALNLADGGTRQVTGIALDEGGIVQDVLVPRLRHCERTYGQTVSWSGTSSSSLAGKRPKRGSESAA</sequence>
<dbReference type="Gene3D" id="3.40.50.150">
    <property type="entry name" value="Vaccinia Virus protein VP39"/>
    <property type="match status" value="1"/>
</dbReference>
<comment type="similarity">
    <text evidence="1">Belongs to the N(4)/N(6)-methyltransferase family.</text>
</comment>
<evidence type="ECO:0000256" key="2">
    <source>
        <dbReference type="ARBA" id="ARBA00022603"/>
    </source>
</evidence>
<dbReference type="EMBL" id="JAGIOD010000002">
    <property type="protein sequence ID" value="MBP2384436.1"/>
    <property type="molecule type" value="Genomic_DNA"/>
</dbReference>
<dbReference type="SUPFAM" id="SSF53335">
    <property type="entry name" value="S-adenosyl-L-methionine-dependent methyltransferases"/>
    <property type="match status" value="1"/>
</dbReference>
<dbReference type="Proteomes" id="UP001519290">
    <property type="component" value="Unassembled WGS sequence"/>
</dbReference>
<accession>A0ABS4X7W3</accession>
<reference evidence="7 8" key="1">
    <citation type="submission" date="2021-03" db="EMBL/GenBank/DDBJ databases">
        <title>Sequencing the genomes of 1000 actinobacteria strains.</title>
        <authorList>
            <person name="Klenk H.-P."/>
        </authorList>
    </citation>
    <scope>NUCLEOTIDE SEQUENCE [LARGE SCALE GENOMIC DNA]</scope>
    <source>
        <strain evidence="7 8">DSM 14566</strain>
    </source>
</reference>
<gene>
    <name evidence="7" type="ORF">JOF43_004425</name>
</gene>
<evidence type="ECO:0000256" key="1">
    <source>
        <dbReference type="ARBA" id="ARBA00006594"/>
    </source>
</evidence>
<comment type="caution">
    <text evidence="7">The sequence shown here is derived from an EMBL/GenBank/DDBJ whole genome shotgun (WGS) entry which is preliminary data.</text>
</comment>
<keyword evidence="4" id="KW-0949">S-adenosyl-L-methionine</keyword>
<organism evidence="7 8">
    <name type="scientific">Brachybacterium sacelli</name>
    <dbReference type="NCBI Taxonomy" id="173364"/>
    <lineage>
        <taxon>Bacteria</taxon>
        <taxon>Bacillati</taxon>
        <taxon>Actinomycetota</taxon>
        <taxon>Actinomycetes</taxon>
        <taxon>Micrococcales</taxon>
        <taxon>Dermabacteraceae</taxon>
        <taxon>Brachybacterium</taxon>
    </lineage>
</organism>